<accession>A0A915YL36</accession>
<keyword evidence="2" id="KW-1185">Reference proteome</keyword>
<dbReference type="InterPro" id="IPR011990">
    <property type="entry name" value="TPR-like_helical_dom_sf"/>
</dbReference>
<dbReference type="RefSeq" id="WP_264790383.1">
    <property type="nucleotide sequence ID" value="NZ_AP026867.1"/>
</dbReference>
<evidence type="ECO:0000313" key="2">
    <source>
        <dbReference type="Proteomes" id="UP001060919"/>
    </source>
</evidence>
<organism evidence="1 2">
    <name type="scientific">Aureispira anguillae</name>
    <dbReference type="NCBI Taxonomy" id="2864201"/>
    <lineage>
        <taxon>Bacteria</taxon>
        <taxon>Pseudomonadati</taxon>
        <taxon>Bacteroidota</taxon>
        <taxon>Saprospiria</taxon>
        <taxon>Saprospirales</taxon>
        <taxon>Saprospiraceae</taxon>
        <taxon>Aureispira</taxon>
    </lineage>
</organism>
<evidence type="ECO:0008006" key="3">
    <source>
        <dbReference type="Google" id="ProtNLM"/>
    </source>
</evidence>
<dbReference type="AlphaFoldDB" id="A0A915YL36"/>
<sequence>MGLFNWFKKQNTEDLLELPTNQKNSFVSKANITQEKERSFSPQEIETIEHKVITLLNAKGEKAAINHACQLLKTGAYLQAVYAFQKIMDLLPAQKGLCENQIGAAYFFLHQYQDAFNHYLLSLEYNFDTKMLDYNLWEAAEAYFKITGDHSLVKIYLNRFPNGDFQQAAQELS</sequence>
<dbReference type="SUPFAM" id="SSF48452">
    <property type="entry name" value="TPR-like"/>
    <property type="match status" value="1"/>
</dbReference>
<reference evidence="1" key="1">
    <citation type="submission" date="2022-09" db="EMBL/GenBank/DDBJ databases">
        <title>Aureispira anguillicida sp. nov., isolated from Leptocephalus of Japanese eel Anguilla japonica.</title>
        <authorList>
            <person name="Yuasa K."/>
            <person name="Mekata T."/>
            <person name="Ikunari K."/>
        </authorList>
    </citation>
    <scope>NUCLEOTIDE SEQUENCE</scope>
    <source>
        <strain evidence="1">EL160426</strain>
    </source>
</reference>
<evidence type="ECO:0000313" key="1">
    <source>
        <dbReference type="EMBL" id="BDS15209.1"/>
    </source>
</evidence>
<proteinExistence type="predicted"/>
<dbReference type="Gene3D" id="1.25.40.10">
    <property type="entry name" value="Tetratricopeptide repeat domain"/>
    <property type="match status" value="1"/>
</dbReference>
<dbReference type="EMBL" id="AP026867">
    <property type="protein sequence ID" value="BDS15209.1"/>
    <property type="molecule type" value="Genomic_DNA"/>
</dbReference>
<name>A0A915YL36_9BACT</name>
<dbReference type="KEGG" id="aup:AsAng_0059930"/>
<protein>
    <recommendedName>
        <fullName evidence="3">Tetratricopeptide repeat-containing protein</fullName>
    </recommendedName>
</protein>
<dbReference type="Proteomes" id="UP001060919">
    <property type="component" value="Chromosome"/>
</dbReference>
<gene>
    <name evidence="1" type="ORF">AsAng_0059930</name>
</gene>